<evidence type="ECO:0000259" key="1">
    <source>
        <dbReference type="Pfam" id="PF00144"/>
    </source>
</evidence>
<proteinExistence type="predicted"/>
<dbReference type="Pfam" id="PF00144">
    <property type="entry name" value="Beta-lactamase"/>
    <property type="match status" value="1"/>
</dbReference>
<comment type="caution">
    <text evidence="2">The sequence shown here is derived from an EMBL/GenBank/DDBJ whole genome shotgun (WGS) entry which is preliminary data.</text>
</comment>
<protein>
    <submittedName>
        <fullName evidence="2">CubicO group peptidase (Beta-lactamase class C family)</fullName>
    </submittedName>
</protein>
<dbReference type="RefSeq" id="WP_209948385.1">
    <property type="nucleotide sequence ID" value="NZ_JAGGJU010000014.1"/>
</dbReference>
<sequence length="501" mass="53609">MSSDLNWGAAQKLAEQFVAGWKPDEPGGAVLAFDVDGVRFAEVAGIESLSTGAPFSAGSVVRYASVTKHAFASLVLAHPDKIGLDDRLGEHLQELRSPLAEVTVGQALDMTGGLPDIRECLTLLGLSVFTETSAEPLYETIARMTRLNYEAGCEVSYSNTGYRLVERILENKGIFFRDHIRRQGAALGVVLDAPDVWNAPVAGLVPGYWHDGAGWQMSAAGLHISASGSMTGSATALAAWAQALMLGKGALAGVLDALSAPRRLADGRVTGYGLGIRRNLLGSRVLLGHGGSHPGYKSQFLIDPETRTGIVAVANREDANTYKIAFETMAGLLGEALPESKAGLPDGLYVTQAGPWWIEAKGTSLTYLDATDTLYDDGDGWVSSRSGSSPMRLRSDGAEIVGEIGHAPRRFLPAVDDGVPASLAGRWLSSEGAMIEIEDGKVVMGVGPVRHRMPLRSIGRGRYLFTLVDGPWTKTVCLDRLADDRFELVLSRARMIEYRRA</sequence>
<dbReference type="PANTHER" id="PTHR46825:SF9">
    <property type="entry name" value="BETA-LACTAMASE-RELATED DOMAIN-CONTAINING PROTEIN"/>
    <property type="match status" value="1"/>
</dbReference>
<dbReference type="PANTHER" id="PTHR46825">
    <property type="entry name" value="D-ALANYL-D-ALANINE-CARBOXYPEPTIDASE/ENDOPEPTIDASE AMPH"/>
    <property type="match status" value="1"/>
</dbReference>
<dbReference type="InterPro" id="IPR001466">
    <property type="entry name" value="Beta-lactam-related"/>
</dbReference>
<feature type="domain" description="Beta-lactamase-related" evidence="1">
    <location>
        <begin position="17"/>
        <end position="320"/>
    </location>
</feature>
<name>A0ABS4E527_9HYPH</name>
<dbReference type="InterPro" id="IPR012338">
    <property type="entry name" value="Beta-lactam/transpept-like"/>
</dbReference>
<reference evidence="2 3" key="1">
    <citation type="submission" date="2021-03" db="EMBL/GenBank/DDBJ databases">
        <title>Genomic Encyclopedia of Type Strains, Phase IV (KMG-IV): sequencing the most valuable type-strain genomes for metagenomic binning, comparative biology and taxonomic classification.</title>
        <authorList>
            <person name="Goeker M."/>
        </authorList>
    </citation>
    <scope>NUCLEOTIDE SEQUENCE [LARGE SCALE GENOMIC DNA]</scope>
    <source>
        <strain evidence="2 3">DSM 21600</strain>
    </source>
</reference>
<dbReference type="SUPFAM" id="SSF56601">
    <property type="entry name" value="beta-lactamase/transpeptidase-like"/>
    <property type="match status" value="1"/>
</dbReference>
<dbReference type="InterPro" id="IPR050491">
    <property type="entry name" value="AmpC-like"/>
</dbReference>
<organism evidence="2 3">
    <name type="scientific">Rhizobium halophytocola</name>
    <dbReference type="NCBI Taxonomy" id="735519"/>
    <lineage>
        <taxon>Bacteria</taxon>
        <taxon>Pseudomonadati</taxon>
        <taxon>Pseudomonadota</taxon>
        <taxon>Alphaproteobacteria</taxon>
        <taxon>Hyphomicrobiales</taxon>
        <taxon>Rhizobiaceae</taxon>
        <taxon>Rhizobium/Agrobacterium group</taxon>
        <taxon>Rhizobium</taxon>
    </lineage>
</organism>
<accession>A0ABS4E527</accession>
<dbReference type="EMBL" id="JAGGJU010000014">
    <property type="protein sequence ID" value="MBP1853022.1"/>
    <property type="molecule type" value="Genomic_DNA"/>
</dbReference>
<keyword evidence="3" id="KW-1185">Reference proteome</keyword>
<evidence type="ECO:0000313" key="2">
    <source>
        <dbReference type="EMBL" id="MBP1853022.1"/>
    </source>
</evidence>
<dbReference type="Gene3D" id="3.40.710.10">
    <property type="entry name" value="DD-peptidase/beta-lactamase superfamily"/>
    <property type="match status" value="1"/>
</dbReference>
<gene>
    <name evidence="2" type="ORF">J2Z17_004481</name>
</gene>
<dbReference type="Proteomes" id="UP000759443">
    <property type="component" value="Unassembled WGS sequence"/>
</dbReference>
<evidence type="ECO:0000313" key="3">
    <source>
        <dbReference type="Proteomes" id="UP000759443"/>
    </source>
</evidence>